<proteinExistence type="predicted"/>
<dbReference type="AlphaFoldDB" id="A0A232FI88"/>
<evidence type="ECO:0000313" key="2">
    <source>
        <dbReference type="Proteomes" id="UP000215335"/>
    </source>
</evidence>
<sequence>MPAKKVSDKSFRIFLCLSDDDLDNVIEHDLQGHLKVELIFSKRNPYFWHQK</sequence>
<reference evidence="1 2" key="1">
    <citation type="journal article" date="2017" name="Curr. Biol.">
        <title>The Evolution of Venom by Co-option of Single-Copy Genes.</title>
        <authorList>
            <person name="Martinson E.O."/>
            <person name="Mrinalini"/>
            <person name="Kelkar Y.D."/>
            <person name="Chang C.H."/>
            <person name="Werren J.H."/>
        </authorList>
    </citation>
    <scope>NUCLEOTIDE SEQUENCE [LARGE SCALE GENOMIC DNA]</scope>
    <source>
        <strain evidence="1 2">Alberta</strain>
        <tissue evidence="1">Whole body</tissue>
    </source>
</reference>
<organism evidence="1 2">
    <name type="scientific">Trichomalopsis sarcophagae</name>
    <dbReference type="NCBI Taxonomy" id="543379"/>
    <lineage>
        <taxon>Eukaryota</taxon>
        <taxon>Metazoa</taxon>
        <taxon>Ecdysozoa</taxon>
        <taxon>Arthropoda</taxon>
        <taxon>Hexapoda</taxon>
        <taxon>Insecta</taxon>
        <taxon>Pterygota</taxon>
        <taxon>Neoptera</taxon>
        <taxon>Endopterygota</taxon>
        <taxon>Hymenoptera</taxon>
        <taxon>Apocrita</taxon>
        <taxon>Proctotrupomorpha</taxon>
        <taxon>Chalcidoidea</taxon>
        <taxon>Pteromalidae</taxon>
        <taxon>Pteromalinae</taxon>
        <taxon>Trichomalopsis</taxon>
    </lineage>
</organism>
<comment type="caution">
    <text evidence="1">The sequence shown here is derived from an EMBL/GenBank/DDBJ whole genome shotgun (WGS) entry which is preliminary data.</text>
</comment>
<dbReference type="Proteomes" id="UP000215335">
    <property type="component" value="Unassembled WGS sequence"/>
</dbReference>
<gene>
    <name evidence="1" type="ORF">TSAR_012724</name>
</gene>
<name>A0A232FI88_9HYME</name>
<evidence type="ECO:0000313" key="1">
    <source>
        <dbReference type="EMBL" id="OXU30169.1"/>
    </source>
</evidence>
<protein>
    <submittedName>
        <fullName evidence="1">Uncharacterized protein</fullName>
    </submittedName>
</protein>
<keyword evidence="2" id="KW-1185">Reference proteome</keyword>
<dbReference type="EMBL" id="NNAY01000188">
    <property type="protein sequence ID" value="OXU30169.1"/>
    <property type="molecule type" value="Genomic_DNA"/>
</dbReference>
<accession>A0A232FI88</accession>